<feature type="compositionally biased region" description="Polar residues" evidence="1">
    <location>
        <begin position="1"/>
        <end position="10"/>
    </location>
</feature>
<feature type="non-terminal residue" evidence="2">
    <location>
        <position position="64"/>
    </location>
</feature>
<keyword evidence="3" id="KW-1185">Reference proteome</keyword>
<evidence type="ECO:0000256" key="1">
    <source>
        <dbReference type="SAM" id="MobiDB-lite"/>
    </source>
</evidence>
<gene>
    <name evidence="2" type="ORF">Micbo1qcDRAFT_165149</name>
</gene>
<evidence type="ECO:0000313" key="3">
    <source>
        <dbReference type="Proteomes" id="UP000070501"/>
    </source>
</evidence>
<dbReference type="Proteomes" id="UP000070501">
    <property type="component" value="Unassembled WGS sequence"/>
</dbReference>
<evidence type="ECO:0000313" key="2">
    <source>
        <dbReference type="EMBL" id="KXJ89788.1"/>
    </source>
</evidence>
<dbReference type="AlphaFoldDB" id="A0A136IY30"/>
<accession>A0A136IY30</accession>
<sequence length="64" mass="6695">MGETLLSQSCDRPGFAPSTLDSTGLRPAGPATHTPLDGQSRRHVQGSGVHTAQPVPHPRNSLVL</sequence>
<dbReference type="EMBL" id="KQ964254">
    <property type="protein sequence ID" value="KXJ89788.1"/>
    <property type="molecule type" value="Genomic_DNA"/>
</dbReference>
<feature type="region of interest" description="Disordered" evidence="1">
    <location>
        <begin position="1"/>
        <end position="64"/>
    </location>
</feature>
<name>A0A136IY30_9PEZI</name>
<protein>
    <submittedName>
        <fullName evidence="2">Uncharacterized protein</fullName>
    </submittedName>
</protein>
<dbReference type="InParanoid" id="A0A136IY30"/>
<organism evidence="2 3">
    <name type="scientific">Microdochium bolleyi</name>
    <dbReference type="NCBI Taxonomy" id="196109"/>
    <lineage>
        <taxon>Eukaryota</taxon>
        <taxon>Fungi</taxon>
        <taxon>Dikarya</taxon>
        <taxon>Ascomycota</taxon>
        <taxon>Pezizomycotina</taxon>
        <taxon>Sordariomycetes</taxon>
        <taxon>Xylariomycetidae</taxon>
        <taxon>Xylariales</taxon>
        <taxon>Microdochiaceae</taxon>
        <taxon>Microdochium</taxon>
    </lineage>
</organism>
<proteinExistence type="predicted"/>
<reference evidence="3" key="1">
    <citation type="submission" date="2016-02" db="EMBL/GenBank/DDBJ databases">
        <title>Draft genome sequence of Microdochium bolleyi, a fungal endophyte of beachgrass.</title>
        <authorList>
            <consortium name="DOE Joint Genome Institute"/>
            <person name="David A.S."/>
            <person name="May G."/>
            <person name="Haridas S."/>
            <person name="Lim J."/>
            <person name="Wang M."/>
            <person name="Labutti K."/>
            <person name="Lipzen A."/>
            <person name="Barry K."/>
            <person name="Grigoriev I.V."/>
        </authorList>
    </citation>
    <scope>NUCLEOTIDE SEQUENCE [LARGE SCALE GENOMIC DNA]</scope>
    <source>
        <strain evidence="3">J235TASD1</strain>
    </source>
</reference>